<dbReference type="Proteomes" id="UP000766904">
    <property type="component" value="Unassembled WGS sequence"/>
</dbReference>
<keyword evidence="5 6" id="KW-0472">Membrane</keyword>
<feature type="transmembrane region" description="Helical" evidence="6">
    <location>
        <begin position="154"/>
        <end position="172"/>
    </location>
</feature>
<comment type="subcellular location">
    <subcellularLocation>
        <location evidence="1">Cell membrane</location>
        <topology evidence="1">Multi-pass membrane protein</topology>
    </subcellularLocation>
</comment>
<evidence type="ECO:0000313" key="8">
    <source>
        <dbReference type="Proteomes" id="UP000766904"/>
    </source>
</evidence>
<feature type="transmembrane region" description="Helical" evidence="6">
    <location>
        <begin position="12"/>
        <end position="33"/>
    </location>
</feature>
<evidence type="ECO:0000256" key="4">
    <source>
        <dbReference type="ARBA" id="ARBA00022989"/>
    </source>
</evidence>
<dbReference type="InterPro" id="IPR050833">
    <property type="entry name" value="Poly_Biosynth_Transport"/>
</dbReference>
<evidence type="ECO:0000256" key="3">
    <source>
        <dbReference type="ARBA" id="ARBA00022692"/>
    </source>
</evidence>
<feature type="transmembrane region" description="Helical" evidence="6">
    <location>
        <begin position="394"/>
        <end position="416"/>
    </location>
</feature>
<evidence type="ECO:0000256" key="1">
    <source>
        <dbReference type="ARBA" id="ARBA00004651"/>
    </source>
</evidence>
<keyword evidence="8" id="KW-1185">Reference proteome</keyword>
<evidence type="ECO:0000256" key="2">
    <source>
        <dbReference type="ARBA" id="ARBA00022475"/>
    </source>
</evidence>
<feature type="transmembrane region" description="Helical" evidence="6">
    <location>
        <begin position="178"/>
        <end position="197"/>
    </location>
</feature>
<proteinExistence type="predicted"/>
<evidence type="ECO:0000256" key="6">
    <source>
        <dbReference type="SAM" id="Phobius"/>
    </source>
</evidence>
<dbReference type="AlphaFoldDB" id="A0A8J8TSE2"/>
<feature type="transmembrane region" description="Helical" evidence="6">
    <location>
        <begin position="39"/>
        <end position="59"/>
    </location>
</feature>
<reference evidence="7" key="1">
    <citation type="submission" date="2017-11" db="EMBL/GenBank/DDBJ databases">
        <authorList>
            <person name="Kajale S.C."/>
            <person name="Sharma A."/>
        </authorList>
    </citation>
    <scope>NUCLEOTIDE SEQUENCE</scope>
    <source>
        <strain evidence="7">LS1_42</strain>
    </source>
</reference>
<evidence type="ECO:0000256" key="5">
    <source>
        <dbReference type="ARBA" id="ARBA00023136"/>
    </source>
</evidence>
<feature type="transmembrane region" description="Helical" evidence="6">
    <location>
        <begin position="366"/>
        <end position="388"/>
    </location>
</feature>
<dbReference type="EMBL" id="PHNJ01000004">
    <property type="protein sequence ID" value="TYL38950.1"/>
    <property type="molecule type" value="Genomic_DNA"/>
</dbReference>
<dbReference type="Pfam" id="PF13440">
    <property type="entry name" value="Polysacc_synt_3"/>
    <property type="match status" value="1"/>
</dbReference>
<feature type="transmembrane region" description="Helical" evidence="6">
    <location>
        <begin position="334"/>
        <end position="354"/>
    </location>
</feature>
<feature type="transmembrane region" description="Helical" evidence="6">
    <location>
        <begin position="428"/>
        <end position="453"/>
    </location>
</feature>
<feature type="transmembrane region" description="Helical" evidence="6">
    <location>
        <begin position="258"/>
        <end position="277"/>
    </location>
</feature>
<feature type="transmembrane region" description="Helical" evidence="6">
    <location>
        <begin position="218"/>
        <end position="238"/>
    </location>
</feature>
<feature type="transmembrane region" description="Helical" evidence="6">
    <location>
        <begin position="302"/>
        <end position="322"/>
    </location>
</feature>
<gene>
    <name evidence="7" type="ORF">CV102_10630</name>
</gene>
<sequence>MADSLSSAVRSVVASKLFVVLAGFLFTPVLVRLLGPTEYGRYALVLSIFGIVNIVVIGGTSDAVRKYISERSDPAWQAAVYGYVFRPALGLGLLVGAAFWVAAWTGLAAQTFGDPFTSLFYLLGGYAIASQLAYHNLRTLMGLERESRSEPLKVIEKTLFVTVALALVYAGLGVEGVLVGHILASVVVFALALVFIAQSIPLRSLVSPPSIDLPKRGIVGYLGSTIVFFLFLNSLYHVDVILLQYWTTDETVGYYKGALSIAEFLWLAPTAVQLVLLQRISNLWASGDLEAIQRQAGRATRYVFLFTALLAVGVAALATEFVPLYLGSAFEPSITPLLLLLPGVLGFAVARPTLAINQGRRSLRPLLVATGGCSLVNLALNLALIPAYGMAGAAVATSIGYGSLVGFQSLAARYLGYRPLAGVRWRPVLVSSGVTAAVIVPVAAILPSAILALVVVPPLGAAVYATLAIVTGALTAEELSELVDGTGVVPARLERRLFVVVDRLPKVYE</sequence>
<organism evidence="7 8">
    <name type="scientific">Natronococcus pandeyae</name>
    <dbReference type="NCBI Taxonomy" id="2055836"/>
    <lineage>
        <taxon>Archaea</taxon>
        <taxon>Methanobacteriati</taxon>
        <taxon>Methanobacteriota</taxon>
        <taxon>Stenosarchaea group</taxon>
        <taxon>Halobacteria</taxon>
        <taxon>Halobacteriales</taxon>
        <taxon>Natrialbaceae</taxon>
        <taxon>Natronococcus</taxon>
    </lineage>
</organism>
<evidence type="ECO:0000313" key="7">
    <source>
        <dbReference type="EMBL" id="TYL38950.1"/>
    </source>
</evidence>
<dbReference type="PANTHER" id="PTHR30250">
    <property type="entry name" value="PST FAMILY PREDICTED COLANIC ACID TRANSPORTER"/>
    <property type="match status" value="1"/>
</dbReference>
<feature type="transmembrane region" description="Helical" evidence="6">
    <location>
        <begin position="459"/>
        <end position="476"/>
    </location>
</feature>
<keyword evidence="2" id="KW-1003">Cell membrane</keyword>
<dbReference type="GO" id="GO:0005886">
    <property type="term" value="C:plasma membrane"/>
    <property type="evidence" value="ECO:0007669"/>
    <property type="project" value="UniProtKB-SubCell"/>
</dbReference>
<feature type="transmembrane region" description="Helical" evidence="6">
    <location>
        <begin position="80"/>
        <end position="104"/>
    </location>
</feature>
<comment type="caution">
    <text evidence="7">The sequence shown here is derived from an EMBL/GenBank/DDBJ whole genome shotgun (WGS) entry which is preliminary data.</text>
</comment>
<protein>
    <submittedName>
        <fullName evidence="7">Polysaccharide biosynthesis protein</fullName>
    </submittedName>
</protein>
<dbReference type="OrthoDB" id="19148at2157"/>
<accession>A0A8J8TSE2</accession>
<keyword evidence="4 6" id="KW-1133">Transmembrane helix</keyword>
<keyword evidence="3 6" id="KW-0812">Transmembrane</keyword>
<name>A0A8J8TSE2_9EURY</name>
<feature type="transmembrane region" description="Helical" evidence="6">
    <location>
        <begin position="116"/>
        <end position="134"/>
    </location>
</feature>
<dbReference type="RefSeq" id="WP_148857953.1">
    <property type="nucleotide sequence ID" value="NZ_PHNJ01000004.1"/>
</dbReference>
<dbReference type="PANTHER" id="PTHR30250:SF11">
    <property type="entry name" value="O-ANTIGEN TRANSPORTER-RELATED"/>
    <property type="match status" value="1"/>
</dbReference>